<accession>A0A8J8SFG8</accession>
<proteinExistence type="predicted"/>
<dbReference type="SUPFAM" id="SSF48371">
    <property type="entry name" value="ARM repeat"/>
    <property type="match status" value="1"/>
</dbReference>
<name>A0A8J8SFG8_9FIRM</name>
<evidence type="ECO:0000313" key="1">
    <source>
        <dbReference type="EMBL" id="QUI21238.1"/>
    </source>
</evidence>
<dbReference type="InterPro" id="IPR004155">
    <property type="entry name" value="PBS_lyase_HEAT"/>
</dbReference>
<sequence length="241" mass="27396">MTQEEKMNRIEELKIKLSHKSLKEIMDFLNDESLEVKLSAVEALASYDAFVEARNILLNLTKNADSEIRYYAIEALGHFGGHDIEQIIIKRLRDSDELVRIVAIQTLGDIQALEAIDYLKETIIDRSELVRGIGAEILGKLGDEGLIPVLEKGLHMEKKDTAIMGFYIGLYWLQQKKYLDSILNMLKNNSYRIRCAAANSLLELADNQNAEKIMLHLREALLIEETNAVRSSILNILDQIP</sequence>
<keyword evidence="2" id="KW-1185">Reference proteome</keyword>
<dbReference type="Gene3D" id="1.25.10.10">
    <property type="entry name" value="Leucine-rich Repeat Variant"/>
    <property type="match status" value="2"/>
</dbReference>
<dbReference type="Proteomes" id="UP000683246">
    <property type="component" value="Chromosome"/>
</dbReference>
<dbReference type="RefSeq" id="WP_212696703.1">
    <property type="nucleotide sequence ID" value="NZ_CP058649.1"/>
</dbReference>
<dbReference type="EMBL" id="CP058649">
    <property type="protein sequence ID" value="QUI21238.1"/>
    <property type="molecule type" value="Genomic_DNA"/>
</dbReference>
<dbReference type="Pfam" id="PF13646">
    <property type="entry name" value="HEAT_2"/>
    <property type="match status" value="2"/>
</dbReference>
<dbReference type="PANTHER" id="PTHR12697">
    <property type="entry name" value="PBS LYASE HEAT-LIKE PROTEIN"/>
    <property type="match status" value="1"/>
</dbReference>
<dbReference type="PANTHER" id="PTHR12697:SF5">
    <property type="entry name" value="DEOXYHYPUSINE HYDROXYLASE"/>
    <property type="match status" value="1"/>
</dbReference>
<dbReference type="InterPro" id="IPR011989">
    <property type="entry name" value="ARM-like"/>
</dbReference>
<reference evidence="1" key="1">
    <citation type="submission" date="2020-07" db="EMBL/GenBank/DDBJ databases">
        <title>Vallitalea pronyensis genome.</title>
        <authorList>
            <person name="Postec A."/>
        </authorList>
    </citation>
    <scope>NUCLEOTIDE SEQUENCE</scope>
    <source>
        <strain evidence="1">FatNI3</strain>
    </source>
</reference>
<organism evidence="1 2">
    <name type="scientific">Vallitalea pronyensis</name>
    <dbReference type="NCBI Taxonomy" id="1348613"/>
    <lineage>
        <taxon>Bacteria</taxon>
        <taxon>Bacillati</taxon>
        <taxon>Bacillota</taxon>
        <taxon>Clostridia</taxon>
        <taxon>Lachnospirales</taxon>
        <taxon>Vallitaleaceae</taxon>
        <taxon>Vallitalea</taxon>
    </lineage>
</organism>
<dbReference type="SMART" id="SM00567">
    <property type="entry name" value="EZ_HEAT"/>
    <property type="match status" value="3"/>
</dbReference>
<dbReference type="KEGG" id="vpy:HZI73_02600"/>
<dbReference type="InterPro" id="IPR016024">
    <property type="entry name" value="ARM-type_fold"/>
</dbReference>
<gene>
    <name evidence="1" type="ORF">HZI73_02600</name>
</gene>
<evidence type="ECO:0000313" key="2">
    <source>
        <dbReference type="Proteomes" id="UP000683246"/>
    </source>
</evidence>
<protein>
    <submittedName>
        <fullName evidence="1">HEAT repeat domain-containing protein</fullName>
    </submittedName>
</protein>
<dbReference type="GO" id="GO:0016491">
    <property type="term" value="F:oxidoreductase activity"/>
    <property type="evidence" value="ECO:0007669"/>
    <property type="project" value="TreeGrafter"/>
</dbReference>
<dbReference type="AlphaFoldDB" id="A0A8J8SFG8"/>